<evidence type="ECO:0000256" key="8">
    <source>
        <dbReference type="SAM" id="Phobius"/>
    </source>
</evidence>
<dbReference type="Gene3D" id="1.20.1250.20">
    <property type="entry name" value="MFS general substrate transporter like domains"/>
    <property type="match status" value="2"/>
</dbReference>
<dbReference type="Proteomes" id="UP001154252">
    <property type="component" value="Unassembled WGS sequence"/>
</dbReference>
<feature type="transmembrane region" description="Helical" evidence="8">
    <location>
        <begin position="302"/>
        <end position="327"/>
    </location>
</feature>
<evidence type="ECO:0000256" key="5">
    <source>
        <dbReference type="ARBA" id="ARBA00022989"/>
    </source>
</evidence>
<keyword evidence="5 8" id="KW-1133">Transmembrane helix</keyword>
<evidence type="ECO:0000259" key="9">
    <source>
        <dbReference type="PROSITE" id="PS50850"/>
    </source>
</evidence>
<feature type="transmembrane region" description="Helical" evidence="8">
    <location>
        <begin position="229"/>
        <end position="252"/>
    </location>
</feature>
<keyword evidence="11" id="KW-1185">Reference proteome</keyword>
<evidence type="ECO:0000313" key="10">
    <source>
        <dbReference type="EMBL" id="CAG8909518.1"/>
    </source>
</evidence>
<comment type="caution">
    <text evidence="10">The sequence shown here is derived from an EMBL/GenBank/DDBJ whole genome shotgun (WGS) entry which is preliminary data.</text>
</comment>
<reference evidence="10" key="1">
    <citation type="submission" date="2021-07" db="EMBL/GenBank/DDBJ databases">
        <authorList>
            <person name="Branca A.L. A."/>
        </authorList>
    </citation>
    <scope>NUCLEOTIDE SEQUENCE</scope>
</reference>
<accession>A0A9W4KLX5</accession>
<evidence type="ECO:0000256" key="1">
    <source>
        <dbReference type="ARBA" id="ARBA00004141"/>
    </source>
</evidence>
<dbReference type="GO" id="GO:0016020">
    <property type="term" value="C:membrane"/>
    <property type="evidence" value="ECO:0007669"/>
    <property type="project" value="UniProtKB-SubCell"/>
</dbReference>
<feature type="transmembrane region" description="Helical" evidence="8">
    <location>
        <begin position="333"/>
        <end position="355"/>
    </location>
</feature>
<evidence type="ECO:0000256" key="7">
    <source>
        <dbReference type="SAM" id="MobiDB-lite"/>
    </source>
</evidence>
<feature type="transmembrane region" description="Helical" evidence="8">
    <location>
        <begin position="160"/>
        <end position="184"/>
    </location>
</feature>
<feature type="compositionally biased region" description="Basic and acidic residues" evidence="7">
    <location>
        <begin position="1"/>
        <end position="16"/>
    </location>
</feature>
<dbReference type="EMBL" id="CAJVRC010000902">
    <property type="protein sequence ID" value="CAG8909518.1"/>
    <property type="molecule type" value="Genomic_DNA"/>
</dbReference>
<sequence length="504" mass="56382">MKSMDKPLSESMDHNDGSPSKTETECSAAESRYSYKEQRHIIHKVDRRLITALGLLMCVSLVDRTNLGNAMISGYCITPAEAVSMLTILVWRRNCKWRLALAMYEAIVLLVFFIPYVLFQFPLILLARKIGPRIFLSGITLAWGIVMICCGFVHSWKVLLALRMLLGFFEGGLFPGAVYLLSMWYSRYDMHKRYSAFYLISVTGAAFSGLLAFGFIHMGGLAGFAPWRWIFIMEGLLTCVVACIGFALLINFPDENRLSWRFLNREETAFIVAQISRDRQDASQEVPFDLRQFVRPALELKVWAFALLLFCATMVSYSISFFLPIIMTSELHFSTAVAQVLTTPPYFFAGLFMFIQGWLGDRYRMRAPFIVWNNIQAIVGLSILGWVTVPGVQYFGVFLVASGSNANIPATLTYQANNICGHWKRAFCSASIITLGGIGGVAGSMVFRTKDAPRYLPGVYASIAVNLLSIVVVGALTVFFAVCNRQASRGSKVIEDLPGFKYTL</sequence>
<dbReference type="PANTHER" id="PTHR43791">
    <property type="entry name" value="PERMEASE-RELATED"/>
    <property type="match status" value="1"/>
</dbReference>
<feature type="region of interest" description="Disordered" evidence="7">
    <location>
        <begin position="1"/>
        <end position="25"/>
    </location>
</feature>
<dbReference type="InterPro" id="IPR036259">
    <property type="entry name" value="MFS_trans_sf"/>
</dbReference>
<feature type="transmembrane region" description="Helical" evidence="8">
    <location>
        <begin position="106"/>
        <end position="127"/>
    </location>
</feature>
<gene>
    <name evidence="10" type="ORF">PEGY_LOCUS10312</name>
</gene>
<keyword evidence="3" id="KW-0813">Transport</keyword>
<protein>
    <recommendedName>
        <fullName evidence="9">Major facilitator superfamily (MFS) profile domain-containing protein</fullName>
    </recommendedName>
</protein>
<feature type="transmembrane region" description="Helical" evidence="8">
    <location>
        <begin position="196"/>
        <end position="217"/>
    </location>
</feature>
<comment type="subcellular location">
    <subcellularLocation>
        <location evidence="1">Membrane</location>
        <topology evidence="1">Multi-pass membrane protein</topology>
    </subcellularLocation>
</comment>
<dbReference type="InterPro" id="IPR020846">
    <property type="entry name" value="MFS_dom"/>
</dbReference>
<evidence type="ECO:0000256" key="4">
    <source>
        <dbReference type="ARBA" id="ARBA00022692"/>
    </source>
</evidence>
<evidence type="ECO:0000256" key="2">
    <source>
        <dbReference type="ARBA" id="ARBA00008335"/>
    </source>
</evidence>
<name>A0A9W4KLX5_9EURO</name>
<organism evidence="10 11">
    <name type="scientific">Penicillium egyptiacum</name>
    <dbReference type="NCBI Taxonomy" id="1303716"/>
    <lineage>
        <taxon>Eukaryota</taxon>
        <taxon>Fungi</taxon>
        <taxon>Dikarya</taxon>
        <taxon>Ascomycota</taxon>
        <taxon>Pezizomycotina</taxon>
        <taxon>Eurotiomycetes</taxon>
        <taxon>Eurotiomycetidae</taxon>
        <taxon>Eurotiales</taxon>
        <taxon>Aspergillaceae</taxon>
        <taxon>Penicillium</taxon>
    </lineage>
</organism>
<feature type="transmembrane region" description="Helical" evidence="8">
    <location>
        <begin position="367"/>
        <end position="388"/>
    </location>
</feature>
<feature type="transmembrane region" description="Helical" evidence="8">
    <location>
        <begin position="134"/>
        <end position="154"/>
    </location>
</feature>
<dbReference type="InterPro" id="IPR011701">
    <property type="entry name" value="MFS"/>
</dbReference>
<dbReference type="PANTHER" id="PTHR43791:SF47">
    <property type="entry name" value="MAJOR FACILITATOR SUPERFAMILY (MFS) PROFILE DOMAIN-CONTAINING PROTEIN-RELATED"/>
    <property type="match status" value="1"/>
</dbReference>
<evidence type="ECO:0000313" key="11">
    <source>
        <dbReference type="Proteomes" id="UP001154252"/>
    </source>
</evidence>
<dbReference type="GO" id="GO:0022857">
    <property type="term" value="F:transmembrane transporter activity"/>
    <property type="evidence" value="ECO:0007669"/>
    <property type="project" value="InterPro"/>
</dbReference>
<dbReference type="SUPFAM" id="SSF103473">
    <property type="entry name" value="MFS general substrate transporter"/>
    <property type="match status" value="1"/>
</dbReference>
<comment type="similarity">
    <text evidence="2">Belongs to the major facilitator superfamily.</text>
</comment>
<feature type="domain" description="Major facilitator superfamily (MFS) profile" evidence="9">
    <location>
        <begin position="49"/>
        <end position="486"/>
    </location>
</feature>
<feature type="transmembrane region" description="Helical" evidence="8">
    <location>
        <begin position="426"/>
        <end position="447"/>
    </location>
</feature>
<evidence type="ECO:0000256" key="6">
    <source>
        <dbReference type="ARBA" id="ARBA00023136"/>
    </source>
</evidence>
<feature type="transmembrane region" description="Helical" evidence="8">
    <location>
        <begin position="394"/>
        <end position="414"/>
    </location>
</feature>
<keyword evidence="6 8" id="KW-0472">Membrane</keyword>
<keyword evidence="4 8" id="KW-0812">Transmembrane</keyword>
<dbReference type="OrthoDB" id="3639251at2759"/>
<proteinExistence type="inferred from homology"/>
<dbReference type="AlphaFoldDB" id="A0A9W4KLX5"/>
<dbReference type="FunFam" id="1.20.1250.20:FF:000013">
    <property type="entry name" value="MFS general substrate transporter"/>
    <property type="match status" value="1"/>
</dbReference>
<evidence type="ECO:0000256" key="3">
    <source>
        <dbReference type="ARBA" id="ARBA00022448"/>
    </source>
</evidence>
<dbReference type="Pfam" id="PF07690">
    <property type="entry name" value="MFS_1"/>
    <property type="match status" value="1"/>
</dbReference>
<feature type="transmembrane region" description="Helical" evidence="8">
    <location>
        <begin position="459"/>
        <end position="482"/>
    </location>
</feature>
<dbReference type="PROSITE" id="PS50850">
    <property type="entry name" value="MFS"/>
    <property type="match status" value="1"/>
</dbReference>